<dbReference type="AlphaFoldDB" id="A0A1H7FN57"/>
<keyword evidence="4 6" id="KW-1133">Transmembrane helix</keyword>
<evidence type="ECO:0000313" key="8">
    <source>
        <dbReference type="EMBL" id="SEK24775.1"/>
    </source>
</evidence>
<dbReference type="PANTHER" id="PTHR43840:SF15">
    <property type="entry name" value="MITOCHONDRIAL METAL TRANSPORTER 1-RELATED"/>
    <property type="match status" value="1"/>
</dbReference>
<dbReference type="InterPro" id="IPR027469">
    <property type="entry name" value="Cation_efflux_TMD_sf"/>
</dbReference>
<sequence>MLVNLSLMALQLGVGRTAGAQAMVADGIHSLVDVVVDSVIALSVWLAHRRTGPHIGKLVPAASALVSVLIVVTGIEFLMKGFSSASAADDIVQGPIRIVTFAMAFAAIAVKAGLYYGMNAAAMRAASAGGNADSTNALKAGAWHACVDSISAGVAAIGTAGTLAGWPAVDRTASAVIGAMILGVGLMQLSQPLRHGYRVLRNLCAPLNHRYARFSNWLLERPPAR</sequence>
<comment type="subcellular location">
    <subcellularLocation>
        <location evidence="1">Membrane</location>
        <topology evidence="1">Multi-pass membrane protein</topology>
    </subcellularLocation>
</comment>
<keyword evidence="2" id="KW-0813">Transport</keyword>
<dbReference type="Pfam" id="PF01545">
    <property type="entry name" value="Cation_efflux"/>
    <property type="match status" value="1"/>
</dbReference>
<dbReference type="Proteomes" id="UP000199120">
    <property type="component" value="Unassembled WGS sequence"/>
</dbReference>
<proteinExistence type="predicted"/>
<feature type="domain" description="Cation efflux protein transmembrane" evidence="7">
    <location>
        <begin position="2"/>
        <end position="186"/>
    </location>
</feature>
<protein>
    <submittedName>
        <fullName evidence="8">Cation efflux family protein</fullName>
    </submittedName>
</protein>
<name>A0A1H7FN57_9BURK</name>
<dbReference type="SUPFAM" id="SSF161111">
    <property type="entry name" value="Cation efflux protein transmembrane domain-like"/>
    <property type="match status" value="1"/>
</dbReference>
<evidence type="ECO:0000256" key="1">
    <source>
        <dbReference type="ARBA" id="ARBA00004141"/>
    </source>
</evidence>
<gene>
    <name evidence="8" type="ORF">SAMN05192542_101311</name>
</gene>
<evidence type="ECO:0000256" key="3">
    <source>
        <dbReference type="ARBA" id="ARBA00022692"/>
    </source>
</evidence>
<dbReference type="GO" id="GO:0008324">
    <property type="term" value="F:monoatomic cation transmembrane transporter activity"/>
    <property type="evidence" value="ECO:0007669"/>
    <property type="project" value="InterPro"/>
</dbReference>
<dbReference type="InterPro" id="IPR050291">
    <property type="entry name" value="CDF_Transporter"/>
</dbReference>
<dbReference type="Gene3D" id="1.20.1510.10">
    <property type="entry name" value="Cation efflux protein transmembrane domain"/>
    <property type="match status" value="1"/>
</dbReference>
<feature type="transmembrane region" description="Helical" evidence="6">
    <location>
        <begin position="98"/>
        <end position="117"/>
    </location>
</feature>
<dbReference type="STRING" id="416943.SAMN05445871_5933"/>
<dbReference type="InterPro" id="IPR058533">
    <property type="entry name" value="Cation_efflux_TM"/>
</dbReference>
<accession>A0A1H7FN57</accession>
<dbReference type="PANTHER" id="PTHR43840">
    <property type="entry name" value="MITOCHONDRIAL METAL TRANSPORTER 1-RELATED"/>
    <property type="match status" value="1"/>
</dbReference>
<dbReference type="GO" id="GO:0016020">
    <property type="term" value="C:membrane"/>
    <property type="evidence" value="ECO:0007669"/>
    <property type="project" value="UniProtKB-SubCell"/>
</dbReference>
<dbReference type="EMBL" id="FOAJ01000001">
    <property type="protein sequence ID" value="SEK24775.1"/>
    <property type="molecule type" value="Genomic_DNA"/>
</dbReference>
<organism evidence="8 9">
    <name type="scientific">Paraburkholderia caballeronis</name>
    <dbReference type="NCBI Taxonomy" id="416943"/>
    <lineage>
        <taxon>Bacteria</taxon>
        <taxon>Pseudomonadati</taxon>
        <taxon>Pseudomonadota</taxon>
        <taxon>Betaproteobacteria</taxon>
        <taxon>Burkholderiales</taxon>
        <taxon>Burkholderiaceae</taxon>
        <taxon>Paraburkholderia</taxon>
    </lineage>
</organism>
<evidence type="ECO:0000256" key="4">
    <source>
        <dbReference type="ARBA" id="ARBA00022989"/>
    </source>
</evidence>
<feature type="transmembrane region" description="Helical" evidence="6">
    <location>
        <begin position="58"/>
        <end position="78"/>
    </location>
</feature>
<dbReference type="RefSeq" id="WP_177197904.1">
    <property type="nucleotide sequence ID" value="NZ_FOAJ01000001.1"/>
</dbReference>
<evidence type="ECO:0000259" key="7">
    <source>
        <dbReference type="Pfam" id="PF01545"/>
    </source>
</evidence>
<reference evidence="9" key="1">
    <citation type="submission" date="2016-10" db="EMBL/GenBank/DDBJ databases">
        <authorList>
            <person name="Varghese N."/>
            <person name="Submissions S."/>
        </authorList>
    </citation>
    <scope>NUCLEOTIDE SEQUENCE [LARGE SCALE GENOMIC DNA]</scope>
    <source>
        <strain evidence="9">LMG 26416</strain>
    </source>
</reference>
<evidence type="ECO:0000256" key="5">
    <source>
        <dbReference type="ARBA" id="ARBA00023136"/>
    </source>
</evidence>
<evidence type="ECO:0000256" key="6">
    <source>
        <dbReference type="SAM" id="Phobius"/>
    </source>
</evidence>
<keyword evidence="9" id="KW-1185">Reference proteome</keyword>
<evidence type="ECO:0000313" key="9">
    <source>
        <dbReference type="Proteomes" id="UP000199120"/>
    </source>
</evidence>
<keyword evidence="3 6" id="KW-0812">Transmembrane</keyword>
<evidence type="ECO:0000256" key="2">
    <source>
        <dbReference type="ARBA" id="ARBA00022448"/>
    </source>
</evidence>
<keyword evidence="5 6" id="KW-0472">Membrane</keyword>